<evidence type="ECO:0000313" key="1">
    <source>
        <dbReference type="EMBL" id="GME42777.1"/>
    </source>
</evidence>
<name>A0ACB5SIK2_9PEZI</name>
<dbReference type="EMBL" id="BSXG01000105">
    <property type="protein sequence ID" value="GME42777.1"/>
    <property type="molecule type" value="Genomic_DNA"/>
</dbReference>
<protein>
    <submittedName>
        <fullName evidence="1">Mitochondrial FAD-linked sulfhydryl oxidase ERV1</fullName>
    </submittedName>
</protein>
<reference evidence="1" key="1">
    <citation type="submission" date="2024-09" db="EMBL/GenBank/DDBJ databases">
        <title>Draft Genome Sequences of Neofusicoccum parvum.</title>
        <authorList>
            <person name="Ashida A."/>
            <person name="Camagna M."/>
            <person name="Tanaka A."/>
            <person name="Takemoto D."/>
        </authorList>
    </citation>
    <scope>NUCLEOTIDE SEQUENCE</scope>
    <source>
        <strain evidence="1">PPO83</strain>
    </source>
</reference>
<gene>
    <name evidence="1" type="primary">g2782</name>
    <name evidence="1" type="ORF">NpPPO83_00002782</name>
</gene>
<sequence length="237" mass="25824">MPLTFTEYPILARFLCAVFTTTGMPAQPLDAPSAAARSSNDGNDAATQAHVAGDDAPKKLPKGIVLGPDGKPCRTCTSVSSWFAMAKGQTSSKSPGAVTSASTSPAATTASSTTSSFPELPSNCPPDVEQLGRSSWTLLHAITGNYPARPSPQLQADTRRFMYTFSNLYPCWTCAEDFQRWLAEDKNAPRVSSRDEFGRWMCEAHNAVNEKLGKNQFDCNKWEERWRTGWKDGSCDP</sequence>
<keyword evidence="2" id="KW-1185">Reference proteome</keyword>
<dbReference type="Proteomes" id="UP001165186">
    <property type="component" value="Unassembled WGS sequence"/>
</dbReference>
<accession>A0ACB5SIK2</accession>
<organism evidence="1 2">
    <name type="scientific">Neofusicoccum parvum</name>
    <dbReference type="NCBI Taxonomy" id="310453"/>
    <lineage>
        <taxon>Eukaryota</taxon>
        <taxon>Fungi</taxon>
        <taxon>Dikarya</taxon>
        <taxon>Ascomycota</taxon>
        <taxon>Pezizomycotina</taxon>
        <taxon>Dothideomycetes</taxon>
        <taxon>Dothideomycetes incertae sedis</taxon>
        <taxon>Botryosphaeriales</taxon>
        <taxon>Botryosphaeriaceae</taxon>
        <taxon>Neofusicoccum</taxon>
    </lineage>
</organism>
<evidence type="ECO:0000313" key="2">
    <source>
        <dbReference type="Proteomes" id="UP001165186"/>
    </source>
</evidence>
<proteinExistence type="predicted"/>
<comment type="caution">
    <text evidence="1">The sequence shown here is derived from an EMBL/GenBank/DDBJ whole genome shotgun (WGS) entry which is preliminary data.</text>
</comment>